<comment type="caution">
    <text evidence="1">The sequence shown here is derived from an EMBL/GenBank/DDBJ whole genome shotgun (WGS) entry which is preliminary data.</text>
</comment>
<reference evidence="1" key="2">
    <citation type="journal article" date="2023" name="IMA Fungus">
        <title>Comparative genomic study of the Penicillium genus elucidates a diverse pangenome and 15 lateral gene transfer events.</title>
        <authorList>
            <person name="Petersen C."/>
            <person name="Sorensen T."/>
            <person name="Nielsen M.R."/>
            <person name="Sondergaard T.E."/>
            <person name="Sorensen J.L."/>
            <person name="Fitzpatrick D.A."/>
            <person name="Frisvad J.C."/>
            <person name="Nielsen K.L."/>
        </authorList>
    </citation>
    <scope>NUCLEOTIDE SEQUENCE</scope>
    <source>
        <strain evidence="1">IBT 30761</strain>
    </source>
</reference>
<dbReference type="Proteomes" id="UP001149074">
    <property type="component" value="Unassembled WGS sequence"/>
</dbReference>
<gene>
    <name evidence="1" type="ORF">N7532_009814</name>
</gene>
<evidence type="ECO:0000313" key="1">
    <source>
        <dbReference type="EMBL" id="KAJ5085043.1"/>
    </source>
</evidence>
<accession>A0A9W9ENE4</accession>
<dbReference type="GeneID" id="81361284"/>
<reference evidence="1" key="1">
    <citation type="submission" date="2022-11" db="EMBL/GenBank/DDBJ databases">
        <authorList>
            <person name="Petersen C."/>
        </authorList>
    </citation>
    <scope>NUCLEOTIDE SEQUENCE</scope>
    <source>
        <strain evidence="1">IBT 30761</strain>
    </source>
</reference>
<proteinExistence type="predicted"/>
<dbReference type="RefSeq" id="XP_056469721.1">
    <property type="nucleotide sequence ID" value="XM_056622305.1"/>
</dbReference>
<sequence length="221" mass="25458">MNQNPESTDCQADGLPEVQPIEMPSIVKLDQDGSFRTWAESVHRELVSLQADRVVDTKIPRPAEDDARYTRWREWSITIRSWLFAQLTNDMMDYVLVFYRQQVEKGAIPRYADEVFHLIERASNALTGEAPAAISSFWEARRNQFPTVKDYIIAWRAAVEDLHENDQAISPYMATQIMFSELKSDMPLLIKTLVKKGRGREPSMKFHEFLSIGDLLISSSM</sequence>
<keyword evidence="2" id="KW-1185">Reference proteome</keyword>
<protein>
    <submittedName>
        <fullName evidence="1">Uncharacterized protein</fullName>
    </submittedName>
</protein>
<organism evidence="1 2">
    <name type="scientific">Penicillium argentinense</name>
    <dbReference type="NCBI Taxonomy" id="1131581"/>
    <lineage>
        <taxon>Eukaryota</taxon>
        <taxon>Fungi</taxon>
        <taxon>Dikarya</taxon>
        <taxon>Ascomycota</taxon>
        <taxon>Pezizomycotina</taxon>
        <taxon>Eurotiomycetes</taxon>
        <taxon>Eurotiomycetidae</taxon>
        <taxon>Eurotiales</taxon>
        <taxon>Aspergillaceae</taxon>
        <taxon>Penicillium</taxon>
    </lineage>
</organism>
<name>A0A9W9ENE4_9EURO</name>
<dbReference type="EMBL" id="JAPQKI010000010">
    <property type="protein sequence ID" value="KAJ5085043.1"/>
    <property type="molecule type" value="Genomic_DNA"/>
</dbReference>
<dbReference type="AlphaFoldDB" id="A0A9W9ENE4"/>
<evidence type="ECO:0000313" key="2">
    <source>
        <dbReference type="Proteomes" id="UP001149074"/>
    </source>
</evidence>
<dbReference type="OrthoDB" id="4367161at2759"/>